<evidence type="ECO:0000313" key="2">
    <source>
        <dbReference type="EMBL" id="AAF61397.1"/>
    </source>
</evidence>
<name>Q9NJP5_BIOGL</name>
<sequence>MSKLLILFVYCLVIAFSLVSSQPVQGGLYPQPPPSQPADNTLDDFWRLFSTWKIFKHID</sequence>
<protein>
    <submittedName>
        <fullName evidence="2">Cecropin-like molecule CLM</fullName>
    </submittedName>
</protein>
<accession>Q9NJP5</accession>
<proteinExistence type="evidence at transcript level"/>
<organism evidence="2">
    <name type="scientific">Biomphalaria glabrata</name>
    <name type="common">Bloodfluke planorb</name>
    <name type="synonym">Freshwater snail</name>
    <dbReference type="NCBI Taxonomy" id="6526"/>
    <lineage>
        <taxon>Eukaryota</taxon>
        <taxon>Metazoa</taxon>
        <taxon>Spiralia</taxon>
        <taxon>Lophotrochozoa</taxon>
        <taxon>Mollusca</taxon>
        <taxon>Gastropoda</taxon>
        <taxon>Heterobranchia</taxon>
        <taxon>Euthyneura</taxon>
        <taxon>Panpulmonata</taxon>
        <taxon>Hygrophila</taxon>
        <taxon>Lymnaeoidea</taxon>
        <taxon>Planorbidae</taxon>
        <taxon>Biomphalaria</taxon>
    </lineage>
</organism>
<feature type="chain" id="PRO_5004331047" evidence="1">
    <location>
        <begin position="22"/>
        <end position="59"/>
    </location>
</feature>
<feature type="signal peptide" evidence="1">
    <location>
        <begin position="1"/>
        <end position="21"/>
    </location>
</feature>
<dbReference type="EMBL" id="AF134472">
    <property type="protein sequence ID" value="AAF61397.1"/>
    <property type="molecule type" value="mRNA"/>
</dbReference>
<dbReference type="AlphaFoldDB" id="Q9NJP5"/>
<reference evidence="2" key="1">
    <citation type="submission" date="1999-03" db="EMBL/GenBank/DDBJ databases">
        <title>Expression of a cecropin-like molecule in the mollusc Biomphalaria glabrata.</title>
        <authorList>
            <person name="Adema C.M."/>
            <person name="Doucette P.A."/>
            <person name="Sapp K.K."/>
            <person name="van der Knaap W.P.W."/>
            <person name="Loker E.S."/>
        </authorList>
    </citation>
    <scope>NUCLEOTIDE SEQUENCE</scope>
    <source>
        <strain evidence="2">M-line</strain>
    </source>
</reference>
<keyword evidence="1" id="KW-0732">Signal</keyword>
<gene>
    <name evidence="2" type="primary">CLM</name>
</gene>
<evidence type="ECO:0000256" key="1">
    <source>
        <dbReference type="SAM" id="SignalP"/>
    </source>
</evidence>